<feature type="region of interest" description="Disordered" evidence="1">
    <location>
        <begin position="48"/>
        <end position="75"/>
    </location>
</feature>
<feature type="region of interest" description="Disordered" evidence="1">
    <location>
        <begin position="1"/>
        <end position="26"/>
    </location>
</feature>
<evidence type="ECO:0000313" key="2">
    <source>
        <dbReference type="EMBL" id="KAK9809106.1"/>
    </source>
</evidence>
<name>A0AAW1PI69_9CHLO</name>
<gene>
    <name evidence="2" type="ORF">WJX72_009441</name>
</gene>
<dbReference type="AlphaFoldDB" id="A0AAW1PI69"/>
<sequence>MVGPDADSNSACCAGPHGAGSEAQRSAAQHSMVAAAAAAVQHLGVPGAGRLATHTVPQPGAEPREGSSAPHTPDL</sequence>
<evidence type="ECO:0000313" key="3">
    <source>
        <dbReference type="Proteomes" id="UP001489004"/>
    </source>
</evidence>
<reference evidence="2 3" key="1">
    <citation type="journal article" date="2024" name="Nat. Commun.">
        <title>Phylogenomics reveals the evolutionary origins of lichenization in chlorophyte algae.</title>
        <authorList>
            <person name="Puginier C."/>
            <person name="Libourel C."/>
            <person name="Otte J."/>
            <person name="Skaloud P."/>
            <person name="Haon M."/>
            <person name="Grisel S."/>
            <person name="Petersen M."/>
            <person name="Berrin J.G."/>
            <person name="Delaux P.M."/>
            <person name="Dal Grande F."/>
            <person name="Keller J."/>
        </authorList>
    </citation>
    <scope>NUCLEOTIDE SEQUENCE [LARGE SCALE GENOMIC DNA]</scope>
    <source>
        <strain evidence="2 3">SAG 2043</strain>
    </source>
</reference>
<proteinExistence type="predicted"/>
<dbReference type="EMBL" id="JALJOR010000011">
    <property type="protein sequence ID" value="KAK9809106.1"/>
    <property type="molecule type" value="Genomic_DNA"/>
</dbReference>
<protein>
    <submittedName>
        <fullName evidence="2">Uncharacterized protein</fullName>
    </submittedName>
</protein>
<comment type="caution">
    <text evidence="2">The sequence shown here is derived from an EMBL/GenBank/DDBJ whole genome shotgun (WGS) entry which is preliminary data.</text>
</comment>
<evidence type="ECO:0000256" key="1">
    <source>
        <dbReference type="SAM" id="MobiDB-lite"/>
    </source>
</evidence>
<accession>A0AAW1PI69</accession>
<organism evidence="2 3">
    <name type="scientific">[Myrmecia] bisecta</name>
    <dbReference type="NCBI Taxonomy" id="41462"/>
    <lineage>
        <taxon>Eukaryota</taxon>
        <taxon>Viridiplantae</taxon>
        <taxon>Chlorophyta</taxon>
        <taxon>core chlorophytes</taxon>
        <taxon>Trebouxiophyceae</taxon>
        <taxon>Trebouxiales</taxon>
        <taxon>Trebouxiaceae</taxon>
        <taxon>Myrmecia</taxon>
    </lineage>
</organism>
<keyword evidence="3" id="KW-1185">Reference proteome</keyword>
<dbReference type="Proteomes" id="UP001489004">
    <property type="component" value="Unassembled WGS sequence"/>
</dbReference>